<reference evidence="6 7" key="1">
    <citation type="submission" date="2018-05" db="EMBL/GenBank/DDBJ databases">
        <title>Chitinophaga sp. K3CV102501T nov., isolated from isolated from a monsoon evergreen broad-leaved forest soil.</title>
        <authorList>
            <person name="Lv Y."/>
        </authorList>
    </citation>
    <scope>NUCLEOTIDE SEQUENCE [LARGE SCALE GENOMIC DNA]</scope>
    <source>
        <strain evidence="6 7">GDMCC 1.1325</strain>
    </source>
</reference>
<dbReference type="InterPro" id="IPR036271">
    <property type="entry name" value="Tet_transcr_reg_TetR-rel_C_sf"/>
</dbReference>
<evidence type="ECO:0000256" key="4">
    <source>
        <dbReference type="PROSITE-ProRule" id="PRU00335"/>
    </source>
</evidence>
<evidence type="ECO:0000256" key="2">
    <source>
        <dbReference type="ARBA" id="ARBA00023125"/>
    </source>
</evidence>
<dbReference type="Gene3D" id="1.10.357.10">
    <property type="entry name" value="Tetracycline Repressor, domain 2"/>
    <property type="match status" value="1"/>
</dbReference>
<dbReference type="Pfam" id="PF13305">
    <property type="entry name" value="TetR_C_33"/>
    <property type="match status" value="1"/>
</dbReference>
<evidence type="ECO:0000256" key="3">
    <source>
        <dbReference type="ARBA" id="ARBA00023163"/>
    </source>
</evidence>
<keyword evidence="3" id="KW-0804">Transcription</keyword>
<name>A0A365XZ41_9BACT</name>
<feature type="domain" description="HTH tetR-type" evidence="5">
    <location>
        <begin position="69"/>
        <end position="129"/>
    </location>
</feature>
<keyword evidence="2 4" id="KW-0238">DNA-binding</keyword>
<gene>
    <name evidence="6" type="ORF">DF182_03215</name>
</gene>
<organism evidence="6 7">
    <name type="scientific">Chitinophaga flava</name>
    <dbReference type="NCBI Taxonomy" id="2259036"/>
    <lineage>
        <taxon>Bacteria</taxon>
        <taxon>Pseudomonadati</taxon>
        <taxon>Bacteroidota</taxon>
        <taxon>Chitinophagia</taxon>
        <taxon>Chitinophagales</taxon>
        <taxon>Chitinophagaceae</taxon>
        <taxon>Chitinophaga</taxon>
    </lineage>
</organism>
<dbReference type="InterPro" id="IPR001647">
    <property type="entry name" value="HTH_TetR"/>
</dbReference>
<dbReference type="GO" id="GO:0003700">
    <property type="term" value="F:DNA-binding transcription factor activity"/>
    <property type="evidence" value="ECO:0007669"/>
    <property type="project" value="TreeGrafter"/>
</dbReference>
<dbReference type="OrthoDB" id="594604at2"/>
<dbReference type="AlphaFoldDB" id="A0A365XZ41"/>
<dbReference type="InterPro" id="IPR050109">
    <property type="entry name" value="HTH-type_TetR-like_transc_reg"/>
</dbReference>
<dbReference type="SUPFAM" id="SSF48498">
    <property type="entry name" value="Tetracyclin repressor-like, C-terminal domain"/>
    <property type="match status" value="1"/>
</dbReference>
<feature type="DNA-binding region" description="H-T-H motif" evidence="4">
    <location>
        <begin position="92"/>
        <end position="111"/>
    </location>
</feature>
<dbReference type="Proteomes" id="UP000253410">
    <property type="component" value="Unassembled WGS sequence"/>
</dbReference>
<dbReference type="EMBL" id="QFFJ01000001">
    <property type="protein sequence ID" value="RBL91639.1"/>
    <property type="molecule type" value="Genomic_DNA"/>
</dbReference>
<dbReference type="InterPro" id="IPR009057">
    <property type="entry name" value="Homeodomain-like_sf"/>
</dbReference>
<evidence type="ECO:0000313" key="6">
    <source>
        <dbReference type="EMBL" id="RBL91639.1"/>
    </source>
</evidence>
<evidence type="ECO:0000313" key="7">
    <source>
        <dbReference type="Proteomes" id="UP000253410"/>
    </source>
</evidence>
<sequence length="261" mass="30318">MHTTFVTQASLHSICSQTHPPHRTALLRKLEWELLKNFHSNLESKQCSVYLHRKQFNMGIAERKERERADMRRRIVDAAMAMFVEVGYEKVSIRNIADRIEYSPATIYLYYKDKDELLYDVQKEAFTELAAHFAHNLTAADPIERLVQLAWAYIGFYRANPELYDLMFIIKAPMNAEGEQEKWKNGDSAYDALYHLVAECIEKKRLRFTDPTTAALSIWAFAHGLISLDLRSRLKVCKLPEKALNISIDDAIRAYLEVIKC</sequence>
<accession>A0A365XZ41</accession>
<dbReference type="PANTHER" id="PTHR30055:SF212">
    <property type="entry name" value="TETR-FAMILY FAMILY TRANSCRIPTIONAL REGULATOR"/>
    <property type="match status" value="1"/>
</dbReference>
<dbReference type="Pfam" id="PF00440">
    <property type="entry name" value="TetR_N"/>
    <property type="match status" value="1"/>
</dbReference>
<protein>
    <submittedName>
        <fullName evidence="6">TetR family transcriptional regulator</fullName>
    </submittedName>
</protein>
<dbReference type="PANTHER" id="PTHR30055">
    <property type="entry name" value="HTH-TYPE TRANSCRIPTIONAL REGULATOR RUTR"/>
    <property type="match status" value="1"/>
</dbReference>
<evidence type="ECO:0000259" key="5">
    <source>
        <dbReference type="PROSITE" id="PS50977"/>
    </source>
</evidence>
<keyword evidence="1" id="KW-0805">Transcription regulation</keyword>
<comment type="caution">
    <text evidence="6">The sequence shown here is derived from an EMBL/GenBank/DDBJ whole genome shotgun (WGS) entry which is preliminary data.</text>
</comment>
<dbReference type="SUPFAM" id="SSF46689">
    <property type="entry name" value="Homeodomain-like"/>
    <property type="match status" value="1"/>
</dbReference>
<evidence type="ECO:0000256" key="1">
    <source>
        <dbReference type="ARBA" id="ARBA00023015"/>
    </source>
</evidence>
<dbReference type="InterPro" id="IPR025996">
    <property type="entry name" value="MT1864/Rv1816-like_C"/>
</dbReference>
<dbReference type="PRINTS" id="PR00455">
    <property type="entry name" value="HTHTETR"/>
</dbReference>
<proteinExistence type="predicted"/>
<dbReference type="GO" id="GO:0000976">
    <property type="term" value="F:transcription cis-regulatory region binding"/>
    <property type="evidence" value="ECO:0007669"/>
    <property type="project" value="TreeGrafter"/>
</dbReference>
<keyword evidence="7" id="KW-1185">Reference proteome</keyword>
<dbReference type="PROSITE" id="PS50977">
    <property type="entry name" value="HTH_TETR_2"/>
    <property type="match status" value="1"/>
</dbReference>